<feature type="transmembrane region" description="Helical" evidence="1">
    <location>
        <begin position="6"/>
        <end position="22"/>
    </location>
</feature>
<keyword evidence="3" id="KW-1185">Reference proteome</keyword>
<feature type="transmembrane region" description="Helical" evidence="1">
    <location>
        <begin position="55"/>
        <end position="74"/>
    </location>
</feature>
<accession>A0A434ACE4</accession>
<organism evidence="2 3">
    <name type="scientific">Flavobacterium cupreum</name>
    <dbReference type="NCBI Taxonomy" id="2133766"/>
    <lineage>
        <taxon>Bacteria</taxon>
        <taxon>Pseudomonadati</taxon>
        <taxon>Bacteroidota</taxon>
        <taxon>Flavobacteriia</taxon>
        <taxon>Flavobacteriales</taxon>
        <taxon>Flavobacteriaceae</taxon>
        <taxon>Flavobacterium</taxon>
    </lineage>
</organism>
<dbReference type="OrthoDB" id="5360192at2"/>
<sequence>MKKPRIYYGLVFFLIIGLGILSRKFAFIPLCIGDLLYAVMIYVLVRLLFIDKKALPIILISLVICYSIEFFQLCQDSRIIAVRKTLLGRYVLGQGFLWSDILAYTCGVAIAFIIEKIILKYYNYESGFCIKQ</sequence>
<keyword evidence="1" id="KW-0472">Membrane</keyword>
<evidence type="ECO:0000313" key="2">
    <source>
        <dbReference type="EMBL" id="RUT72042.1"/>
    </source>
</evidence>
<dbReference type="EMBL" id="QWDM01000002">
    <property type="protein sequence ID" value="RUT72042.1"/>
    <property type="molecule type" value="Genomic_DNA"/>
</dbReference>
<dbReference type="AlphaFoldDB" id="A0A434ACE4"/>
<dbReference type="InterPro" id="IPR021257">
    <property type="entry name" value="DUF2809"/>
</dbReference>
<reference evidence="3" key="1">
    <citation type="journal article" date="2019" name="Syst. Appl. Microbiol.">
        <title>Flavobacterium circumlabens sp. nov. and Flavobacterium cupreum sp. nov., two psychrotrophic species isolated from Antarctic environmental samples.</title>
        <authorList>
            <person name="Kralova S."/>
            <person name="Busse H.-J."/>
            <person name="Svec P."/>
            <person name="Maslanova I."/>
            <person name="Stankova E."/>
            <person name="Bartak M."/>
            <person name="Sedlacek I."/>
        </authorList>
    </citation>
    <scope>NUCLEOTIDE SEQUENCE [LARGE SCALE GENOMIC DNA]</scope>
    <source>
        <strain evidence="3">CCM 8825</strain>
    </source>
</reference>
<proteinExistence type="predicted"/>
<dbReference type="Pfam" id="PF10990">
    <property type="entry name" value="DUF2809"/>
    <property type="match status" value="1"/>
</dbReference>
<feature type="transmembrane region" description="Helical" evidence="1">
    <location>
        <begin position="27"/>
        <end position="49"/>
    </location>
</feature>
<dbReference type="RefSeq" id="WP_127337071.1">
    <property type="nucleotide sequence ID" value="NZ_QWDM01000002.1"/>
</dbReference>
<feature type="transmembrane region" description="Helical" evidence="1">
    <location>
        <begin position="95"/>
        <end position="114"/>
    </location>
</feature>
<keyword evidence="1" id="KW-1133">Transmembrane helix</keyword>
<comment type="caution">
    <text evidence="2">The sequence shown here is derived from an EMBL/GenBank/DDBJ whole genome shotgun (WGS) entry which is preliminary data.</text>
</comment>
<protein>
    <submittedName>
        <fullName evidence="2">DUF2809 domain-containing protein</fullName>
    </submittedName>
</protein>
<gene>
    <name evidence="2" type="ORF">D0817_03840</name>
</gene>
<evidence type="ECO:0000256" key="1">
    <source>
        <dbReference type="SAM" id="Phobius"/>
    </source>
</evidence>
<dbReference type="Proteomes" id="UP000288102">
    <property type="component" value="Unassembled WGS sequence"/>
</dbReference>
<name>A0A434ACE4_9FLAO</name>
<evidence type="ECO:0000313" key="3">
    <source>
        <dbReference type="Proteomes" id="UP000288102"/>
    </source>
</evidence>
<keyword evidence="1" id="KW-0812">Transmembrane</keyword>